<dbReference type="Pfam" id="PF00535">
    <property type="entry name" value="Glycos_transf_2"/>
    <property type="match status" value="1"/>
</dbReference>
<protein>
    <submittedName>
        <fullName evidence="2">Glycosyltransferase family 2 protein</fullName>
    </submittedName>
</protein>
<dbReference type="CDD" id="cd00761">
    <property type="entry name" value="Glyco_tranf_GTA_type"/>
    <property type="match status" value="1"/>
</dbReference>
<dbReference type="GO" id="GO:0016758">
    <property type="term" value="F:hexosyltransferase activity"/>
    <property type="evidence" value="ECO:0007669"/>
    <property type="project" value="UniProtKB-ARBA"/>
</dbReference>
<proteinExistence type="predicted"/>
<gene>
    <name evidence="2" type="ORF">H6G03_01480</name>
</gene>
<organism evidence="2 3">
    <name type="scientific">Aerosakkonema funiforme FACHB-1375</name>
    <dbReference type="NCBI Taxonomy" id="2949571"/>
    <lineage>
        <taxon>Bacteria</taxon>
        <taxon>Bacillati</taxon>
        <taxon>Cyanobacteriota</taxon>
        <taxon>Cyanophyceae</taxon>
        <taxon>Oscillatoriophycideae</taxon>
        <taxon>Aerosakkonematales</taxon>
        <taxon>Aerosakkonemataceae</taxon>
        <taxon>Aerosakkonema</taxon>
    </lineage>
</organism>
<dbReference type="InterPro" id="IPR001173">
    <property type="entry name" value="Glyco_trans_2-like"/>
</dbReference>
<sequence>MVHKSPEINLSIALVTRNRPESLDRCLKSLRSQNIQPFEVVVSDDSDPELAPKTEAVAKYWNCRYIIGPRHGLYANRNYTALACQGTHIRTMDDDHVLPDGHMEQCMVAVRSDPKSIWTSGEIGFINGEYCGISPTASQLYPSGVAGEVTDVDDNWAIADGATIYPREVFDRGHRMVEWFPFGSSYLEFGAYLYYHGFRSRCVLGALIKHYADETTVKRQDNINVIESQLYASLCFNLFFKPNPALAVRYSFASLRYSNFNQDLLWKLPKIIAKVKKRWQKN</sequence>
<accession>A0A926V9Q3</accession>
<evidence type="ECO:0000313" key="2">
    <source>
        <dbReference type="EMBL" id="MBD2179792.1"/>
    </source>
</evidence>
<feature type="domain" description="Glycosyltransferase 2-like" evidence="1">
    <location>
        <begin position="11"/>
        <end position="117"/>
    </location>
</feature>
<name>A0A926V9Q3_9CYAN</name>
<evidence type="ECO:0000313" key="3">
    <source>
        <dbReference type="Proteomes" id="UP000641646"/>
    </source>
</evidence>
<dbReference type="PANTHER" id="PTHR22916:SF3">
    <property type="entry name" value="UDP-GLCNAC:BETAGAL BETA-1,3-N-ACETYLGLUCOSAMINYLTRANSFERASE-LIKE PROTEIN 1"/>
    <property type="match status" value="1"/>
</dbReference>
<dbReference type="PANTHER" id="PTHR22916">
    <property type="entry name" value="GLYCOSYLTRANSFERASE"/>
    <property type="match status" value="1"/>
</dbReference>
<comment type="caution">
    <text evidence="2">The sequence shown here is derived from an EMBL/GenBank/DDBJ whole genome shotgun (WGS) entry which is preliminary data.</text>
</comment>
<dbReference type="InterPro" id="IPR029044">
    <property type="entry name" value="Nucleotide-diphossugar_trans"/>
</dbReference>
<dbReference type="SUPFAM" id="SSF53448">
    <property type="entry name" value="Nucleotide-diphospho-sugar transferases"/>
    <property type="match status" value="1"/>
</dbReference>
<dbReference type="AlphaFoldDB" id="A0A926V9Q3"/>
<keyword evidence="3" id="KW-1185">Reference proteome</keyword>
<reference evidence="2" key="2">
    <citation type="submission" date="2020-08" db="EMBL/GenBank/DDBJ databases">
        <authorList>
            <person name="Chen M."/>
            <person name="Teng W."/>
            <person name="Zhao L."/>
            <person name="Hu C."/>
            <person name="Zhou Y."/>
            <person name="Han B."/>
            <person name="Song L."/>
            <person name="Shu W."/>
        </authorList>
    </citation>
    <scope>NUCLEOTIDE SEQUENCE</scope>
    <source>
        <strain evidence="2">FACHB-1375</strain>
    </source>
</reference>
<reference evidence="2" key="1">
    <citation type="journal article" date="2015" name="ISME J.">
        <title>Draft Genome Sequence of Streptomyces incarnatus NRRL8089, which Produces the Nucleoside Antibiotic Sinefungin.</title>
        <authorList>
            <person name="Oshima K."/>
            <person name="Hattori M."/>
            <person name="Shimizu H."/>
            <person name="Fukuda K."/>
            <person name="Nemoto M."/>
            <person name="Inagaki K."/>
            <person name="Tamura T."/>
        </authorList>
    </citation>
    <scope>NUCLEOTIDE SEQUENCE</scope>
    <source>
        <strain evidence="2">FACHB-1375</strain>
    </source>
</reference>
<dbReference type="EMBL" id="JACJPW010000002">
    <property type="protein sequence ID" value="MBD2179792.1"/>
    <property type="molecule type" value="Genomic_DNA"/>
</dbReference>
<dbReference type="Proteomes" id="UP000641646">
    <property type="component" value="Unassembled WGS sequence"/>
</dbReference>
<dbReference type="RefSeq" id="WP_190461337.1">
    <property type="nucleotide sequence ID" value="NZ_JACJPW010000002.1"/>
</dbReference>
<evidence type="ECO:0000259" key="1">
    <source>
        <dbReference type="Pfam" id="PF00535"/>
    </source>
</evidence>
<dbReference type="Gene3D" id="3.90.550.10">
    <property type="entry name" value="Spore Coat Polysaccharide Biosynthesis Protein SpsA, Chain A"/>
    <property type="match status" value="1"/>
</dbReference>